<organism evidence="2 3">
    <name type="scientific">Acanthoscelides obtectus</name>
    <name type="common">Bean weevil</name>
    <name type="synonym">Bruchus obtectus</name>
    <dbReference type="NCBI Taxonomy" id="200917"/>
    <lineage>
        <taxon>Eukaryota</taxon>
        <taxon>Metazoa</taxon>
        <taxon>Ecdysozoa</taxon>
        <taxon>Arthropoda</taxon>
        <taxon>Hexapoda</taxon>
        <taxon>Insecta</taxon>
        <taxon>Pterygota</taxon>
        <taxon>Neoptera</taxon>
        <taxon>Endopterygota</taxon>
        <taxon>Coleoptera</taxon>
        <taxon>Polyphaga</taxon>
        <taxon>Cucujiformia</taxon>
        <taxon>Chrysomeloidea</taxon>
        <taxon>Chrysomelidae</taxon>
        <taxon>Bruchinae</taxon>
        <taxon>Bruchini</taxon>
        <taxon>Acanthoscelides</taxon>
    </lineage>
</organism>
<feature type="compositionally biased region" description="Basic and acidic residues" evidence="1">
    <location>
        <begin position="60"/>
        <end position="75"/>
    </location>
</feature>
<feature type="region of interest" description="Disordered" evidence="1">
    <location>
        <begin position="1"/>
        <end position="27"/>
    </location>
</feature>
<dbReference type="Proteomes" id="UP001152888">
    <property type="component" value="Unassembled WGS sequence"/>
</dbReference>
<sequence length="99" mass="11736">MNTDKRIASVTPKNTRKKNDMGNYKKQKTKWARLSGNEYEASEGTFNQNMVHQSKKKKNAKESKLTTQTEMEKNVQEENNDEDYFFFFIMFTIGIKFSY</sequence>
<gene>
    <name evidence="2" type="ORF">ACAOBT_LOCUS6347</name>
</gene>
<proteinExistence type="predicted"/>
<comment type="caution">
    <text evidence="2">The sequence shown here is derived from an EMBL/GenBank/DDBJ whole genome shotgun (WGS) entry which is preliminary data.</text>
</comment>
<keyword evidence="3" id="KW-1185">Reference proteome</keyword>
<accession>A0A9P0K2T6</accession>
<name>A0A9P0K2T6_ACAOB</name>
<reference evidence="2" key="1">
    <citation type="submission" date="2022-03" db="EMBL/GenBank/DDBJ databases">
        <authorList>
            <person name="Sayadi A."/>
        </authorList>
    </citation>
    <scope>NUCLEOTIDE SEQUENCE</scope>
</reference>
<dbReference type="EMBL" id="CAKOFQ010006725">
    <property type="protein sequence ID" value="CAH1965463.1"/>
    <property type="molecule type" value="Genomic_DNA"/>
</dbReference>
<dbReference type="AlphaFoldDB" id="A0A9P0K2T6"/>
<evidence type="ECO:0000313" key="2">
    <source>
        <dbReference type="EMBL" id="CAH1965463.1"/>
    </source>
</evidence>
<feature type="region of interest" description="Disordered" evidence="1">
    <location>
        <begin position="50"/>
        <end position="75"/>
    </location>
</feature>
<protein>
    <submittedName>
        <fullName evidence="2">Uncharacterized protein</fullName>
    </submittedName>
</protein>
<evidence type="ECO:0000313" key="3">
    <source>
        <dbReference type="Proteomes" id="UP001152888"/>
    </source>
</evidence>
<evidence type="ECO:0000256" key="1">
    <source>
        <dbReference type="SAM" id="MobiDB-lite"/>
    </source>
</evidence>